<dbReference type="GO" id="GO:0052621">
    <property type="term" value="F:diguanylate cyclase activity"/>
    <property type="evidence" value="ECO:0007669"/>
    <property type="project" value="UniProtKB-EC"/>
</dbReference>
<keyword evidence="3" id="KW-1133">Transmembrane helix</keyword>
<dbReference type="PROSITE" id="PS50887">
    <property type="entry name" value="GGDEF"/>
    <property type="match status" value="1"/>
</dbReference>
<dbReference type="NCBIfam" id="TIGR00254">
    <property type="entry name" value="GGDEF"/>
    <property type="match status" value="1"/>
</dbReference>
<reference evidence="5 6" key="1">
    <citation type="submission" date="2019-04" db="EMBL/GenBank/DDBJ databases">
        <title>Trinickia sp. 7GSK02, isolated from subtropical forest soil.</title>
        <authorList>
            <person name="Gao Z.-H."/>
            <person name="Qiu L.-H."/>
        </authorList>
    </citation>
    <scope>NUCLEOTIDE SEQUENCE [LARGE SCALE GENOMIC DNA]</scope>
    <source>
        <strain evidence="5 6">7GSK02</strain>
    </source>
</reference>
<feature type="transmembrane region" description="Helical" evidence="3">
    <location>
        <begin position="206"/>
        <end position="225"/>
    </location>
</feature>
<sequence>MTTQPSLASRLIEAHADFPMTQPADRHARWLPAAASLLSLLVFLAAVPFSKIPLQPVPAFIPIYESALIVNDLITSVLLFGQCVISRSRALGALASGYLYTATLAFFHMLSFPGLFSPTGLLGAGAQSTAWIYMFWHAGFPLFVIAYALLKGRRQDEMAGNPLGAGRLFIIIGAVLCAGAALAALATAGAHLLPDIMAGNHYTPKMLAVAGTAWGCCLLGLVVLWRQRWHSIIDLWLMVVLCAWICDVALSVVFNAGRYDLGFYAGRMYGLFAASFVLLLLLVENSSLQSRLAAALDELKRLATSDPLTGIANRRAFETALAAHWRRAAHGSSPLSMLMIDIDFFKQFNDHYGHVEGDRCLVLVAECLVRTARRGTDLVARYGGEEFAVLLPDTDAASAAHIGQRMCDAVAALAIPNAGAAGRPNVTISVGVASRIVEAGAAPMDLTKAADRALYAAKAAGRARVEEASSEEPEWRTS</sequence>
<gene>
    <name evidence="5" type="ORF">FAZ69_20050</name>
</gene>
<keyword evidence="3" id="KW-0472">Membrane</keyword>
<dbReference type="FunFam" id="3.30.70.270:FF:000001">
    <property type="entry name" value="Diguanylate cyclase domain protein"/>
    <property type="match status" value="1"/>
</dbReference>
<feature type="transmembrane region" description="Helical" evidence="3">
    <location>
        <begin position="30"/>
        <end position="49"/>
    </location>
</feature>
<dbReference type="SUPFAM" id="SSF55073">
    <property type="entry name" value="Nucleotide cyclase"/>
    <property type="match status" value="1"/>
</dbReference>
<dbReference type="InterPro" id="IPR029787">
    <property type="entry name" value="Nucleotide_cyclase"/>
</dbReference>
<dbReference type="AlphaFoldDB" id="A0A4U1I189"/>
<dbReference type="GO" id="GO:1902201">
    <property type="term" value="P:negative regulation of bacterial-type flagellum-dependent cell motility"/>
    <property type="evidence" value="ECO:0007669"/>
    <property type="project" value="TreeGrafter"/>
</dbReference>
<dbReference type="InterPro" id="IPR000160">
    <property type="entry name" value="GGDEF_dom"/>
</dbReference>
<keyword evidence="3" id="KW-0812">Transmembrane</keyword>
<dbReference type="PANTHER" id="PTHR45138:SF9">
    <property type="entry name" value="DIGUANYLATE CYCLASE DGCM-RELATED"/>
    <property type="match status" value="1"/>
</dbReference>
<dbReference type="EC" id="2.7.7.65" evidence="1"/>
<feature type="transmembrane region" description="Helical" evidence="3">
    <location>
        <begin position="162"/>
        <end position="186"/>
    </location>
</feature>
<dbReference type="Proteomes" id="UP000305539">
    <property type="component" value="Unassembled WGS sequence"/>
</dbReference>
<accession>A0A4U1I189</accession>
<dbReference type="InterPro" id="IPR043128">
    <property type="entry name" value="Rev_trsase/Diguanyl_cyclase"/>
</dbReference>
<comment type="caution">
    <text evidence="5">The sequence shown here is derived from an EMBL/GenBank/DDBJ whole genome shotgun (WGS) entry which is preliminary data.</text>
</comment>
<protein>
    <recommendedName>
        <fullName evidence="1">diguanylate cyclase</fullName>
        <ecNumber evidence="1">2.7.7.65</ecNumber>
    </recommendedName>
</protein>
<evidence type="ECO:0000259" key="4">
    <source>
        <dbReference type="PROSITE" id="PS50887"/>
    </source>
</evidence>
<dbReference type="InterPro" id="IPR033424">
    <property type="entry name" value="MASE4"/>
</dbReference>
<proteinExistence type="predicted"/>
<dbReference type="PANTHER" id="PTHR45138">
    <property type="entry name" value="REGULATORY COMPONENTS OF SENSORY TRANSDUCTION SYSTEM"/>
    <property type="match status" value="1"/>
</dbReference>
<evidence type="ECO:0000313" key="5">
    <source>
        <dbReference type="EMBL" id="TKC86919.1"/>
    </source>
</evidence>
<feature type="transmembrane region" description="Helical" evidence="3">
    <location>
        <begin position="266"/>
        <end position="283"/>
    </location>
</feature>
<dbReference type="SMART" id="SM00267">
    <property type="entry name" value="GGDEF"/>
    <property type="match status" value="1"/>
</dbReference>
<dbReference type="Pfam" id="PF17158">
    <property type="entry name" value="MASE4"/>
    <property type="match status" value="1"/>
</dbReference>
<feature type="transmembrane region" description="Helical" evidence="3">
    <location>
        <begin position="130"/>
        <end position="150"/>
    </location>
</feature>
<dbReference type="CDD" id="cd01949">
    <property type="entry name" value="GGDEF"/>
    <property type="match status" value="1"/>
</dbReference>
<organism evidence="5 6">
    <name type="scientific">Trinickia terrae</name>
    <dbReference type="NCBI Taxonomy" id="2571161"/>
    <lineage>
        <taxon>Bacteria</taxon>
        <taxon>Pseudomonadati</taxon>
        <taxon>Pseudomonadota</taxon>
        <taxon>Betaproteobacteria</taxon>
        <taxon>Burkholderiales</taxon>
        <taxon>Burkholderiaceae</taxon>
        <taxon>Trinickia</taxon>
    </lineage>
</organism>
<evidence type="ECO:0000256" key="1">
    <source>
        <dbReference type="ARBA" id="ARBA00012528"/>
    </source>
</evidence>
<feature type="domain" description="GGDEF" evidence="4">
    <location>
        <begin position="333"/>
        <end position="470"/>
    </location>
</feature>
<dbReference type="Pfam" id="PF00990">
    <property type="entry name" value="GGDEF"/>
    <property type="match status" value="1"/>
</dbReference>
<comment type="catalytic activity">
    <reaction evidence="2">
        <text>2 GTP = 3',3'-c-di-GMP + 2 diphosphate</text>
        <dbReference type="Rhea" id="RHEA:24898"/>
        <dbReference type="ChEBI" id="CHEBI:33019"/>
        <dbReference type="ChEBI" id="CHEBI:37565"/>
        <dbReference type="ChEBI" id="CHEBI:58805"/>
        <dbReference type="EC" id="2.7.7.65"/>
    </reaction>
</comment>
<feature type="transmembrane region" description="Helical" evidence="3">
    <location>
        <begin position="232"/>
        <end position="254"/>
    </location>
</feature>
<dbReference type="InterPro" id="IPR050469">
    <property type="entry name" value="Diguanylate_Cyclase"/>
</dbReference>
<feature type="transmembrane region" description="Helical" evidence="3">
    <location>
        <begin position="90"/>
        <end position="110"/>
    </location>
</feature>
<evidence type="ECO:0000313" key="6">
    <source>
        <dbReference type="Proteomes" id="UP000305539"/>
    </source>
</evidence>
<evidence type="ECO:0000256" key="3">
    <source>
        <dbReference type="SAM" id="Phobius"/>
    </source>
</evidence>
<dbReference type="EMBL" id="SWJE01000010">
    <property type="protein sequence ID" value="TKC86919.1"/>
    <property type="molecule type" value="Genomic_DNA"/>
</dbReference>
<dbReference type="Gene3D" id="3.30.70.270">
    <property type="match status" value="1"/>
</dbReference>
<name>A0A4U1I189_9BURK</name>
<feature type="transmembrane region" description="Helical" evidence="3">
    <location>
        <begin position="61"/>
        <end position="81"/>
    </location>
</feature>
<dbReference type="GO" id="GO:0005886">
    <property type="term" value="C:plasma membrane"/>
    <property type="evidence" value="ECO:0007669"/>
    <property type="project" value="TreeGrafter"/>
</dbReference>
<dbReference type="OrthoDB" id="9813903at2"/>
<dbReference type="GO" id="GO:0043709">
    <property type="term" value="P:cell adhesion involved in single-species biofilm formation"/>
    <property type="evidence" value="ECO:0007669"/>
    <property type="project" value="TreeGrafter"/>
</dbReference>
<keyword evidence="6" id="KW-1185">Reference proteome</keyword>
<evidence type="ECO:0000256" key="2">
    <source>
        <dbReference type="ARBA" id="ARBA00034247"/>
    </source>
</evidence>